<reference evidence="1 2" key="1">
    <citation type="submission" date="2019-07" db="EMBL/GenBank/DDBJ databases">
        <title>R&amp;d 2014.</title>
        <authorList>
            <person name="Klenk H.-P."/>
        </authorList>
    </citation>
    <scope>NUCLEOTIDE SEQUENCE [LARGE SCALE GENOMIC DNA]</scope>
    <source>
        <strain evidence="1 2">DSM 45764</strain>
    </source>
</reference>
<dbReference type="EMBL" id="VLKF01000001">
    <property type="protein sequence ID" value="TWH73581.1"/>
    <property type="molecule type" value="Genomic_DNA"/>
</dbReference>
<dbReference type="RefSeq" id="WP_153361973.1">
    <property type="nucleotide sequence ID" value="NZ_ML762523.1"/>
</dbReference>
<evidence type="ECO:0000313" key="2">
    <source>
        <dbReference type="Proteomes" id="UP000321490"/>
    </source>
</evidence>
<sequence length="163" mass="17650">MTGPDGGGGRVPEHDDAADERLLHDLARVARDRDPVPTDLLEFARQSLTWRTVDAELAELTADSHEVARAVRTAGDDVRLLTFSAGDLRLDVEVLAEGATRRLVGELSPAQPARVVLEHTDGTLTEDTDELGRFLLDGVPVGLVRLRCTPEGGPGFITPWLHT</sequence>
<protein>
    <submittedName>
        <fullName evidence="1">Uncharacterized protein</fullName>
    </submittedName>
</protein>
<dbReference type="OrthoDB" id="5193241at2"/>
<name>A0A562IRE6_9ACTN</name>
<keyword evidence="2" id="KW-1185">Reference proteome</keyword>
<dbReference type="Proteomes" id="UP000321490">
    <property type="component" value="Unassembled WGS sequence"/>
</dbReference>
<organism evidence="1 2">
    <name type="scientific">Modestobacter roseus</name>
    <dbReference type="NCBI Taxonomy" id="1181884"/>
    <lineage>
        <taxon>Bacteria</taxon>
        <taxon>Bacillati</taxon>
        <taxon>Actinomycetota</taxon>
        <taxon>Actinomycetes</taxon>
        <taxon>Geodermatophilales</taxon>
        <taxon>Geodermatophilaceae</taxon>
        <taxon>Modestobacter</taxon>
    </lineage>
</organism>
<dbReference type="AlphaFoldDB" id="A0A562IRE6"/>
<evidence type="ECO:0000313" key="1">
    <source>
        <dbReference type="EMBL" id="TWH73581.1"/>
    </source>
</evidence>
<comment type="caution">
    <text evidence="1">The sequence shown here is derived from an EMBL/GenBank/DDBJ whole genome shotgun (WGS) entry which is preliminary data.</text>
</comment>
<accession>A0A562IRE6</accession>
<proteinExistence type="predicted"/>
<gene>
    <name evidence="1" type="ORF">JD78_02105</name>
</gene>